<dbReference type="Proteomes" id="UP000079169">
    <property type="component" value="Unplaced"/>
</dbReference>
<reference evidence="2 3" key="1">
    <citation type="submission" date="2025-04" db="UniProtKB">
        <authorList>
            <consortium name="RefSeq"/>
        </authorList>
    </citation>
    <scope>IDENTIFICATION</scope>
</reference>
<accession>A0A1S3DJM6</accession>
<dbReference type="KEGG" id="dci:103519783"/>
<sequence>MEDTNLVQDYERENDLDDFIFGETDAILKDVFDRVDEAYYSDKCDDYLVECCRCALDKMVTLHWFRYDPGECKNPPQSSDPPPEPSAPDALCTKLIPIKTAPDMTTQTTNNIDAECQKHQERLKNLTKKKAHLPELGKSPQFPLCEELTGNLTATLRRFSEPEFEIERSEIARRRRKDRGDAP</sequence>
<dbReference type="GeneID" id="103519783"/>
<evidence type="ECO:0000313" key="2">
    <source>
        <dbReference type="RefSeq" id="XP_008483091.1"/>
    </source>
</evidence>
<evidence type="ECO:0000313" key="1">
    <source>
        <dbReference type="Proteomes" id="UP000079169"/>
    </source>
</evidence>
<protein>
    <submittedName>
        <fullName evidence="2 3">Uncharacterized protein LOC103519783 isoform X1</fullName>
    </submittedName>
</protein>
<keyword evidence="1" id="KW-1185">Reference proteome</keyword>
<name>A0A1S3DJM6_DIACI</name>
<organism evidence="1 2">
    <name type="scientific">Diaphorina citri</name>
    <name type="common">Asian citrus psyllid</name>
    <dbReference type="NCBI Taxonomy" id="121845"/>
    <lineage>
        <taxon>Eukaryota</taxon>
        <taxon>Metazoa</taxon>
        <taxon>Ecdysozoa</taxon>
        <taxon>Arthropoda</taxon>
        <taxon>Hexapoda</taxon>
        <taxon>Insecta</taxon>
        <taxon>Pterygota</taxon>
        <taxon>Neoptera</taxon>
        <taxon>Paraneoptera</taxon>
        <taxon>Hemiptera</taxon>
        <taxon>Sternorrhyncha</taxon>
        <taxon>Psylloidea</taxon>
        <taxon>Psyllidae</taxon>
        <taxon>Diaphorininae</taxon>
        <taxon>Diaphorina</taxon>
    </lineage>
</organism>
<gene>
    <name evidence="2 3" type="primary">LOC103519783</name>
</gene>
<dbReference type="PaxDb" id="121845-A0A1S3DJM6"/>
<dbReference type="RefSeq" id="XP_008483091.1">
    <property type="nucleotide sequence ID" value="XM_008484869.3"/>
</dbReference>
<dbReference type="AlphaFoldDB" id="A0A1S3DJM6"/>
<proteinExistence type="predicted"/>
<evidence type="ECO:0000313" key="3">
    <source>
        <dbReference type="RefSeq" id="XP_008483092.1"/>
    </source>
</evidence>
<dbReference type="RefSeq" id="XP_008483092.1">
    <property type="nucleotide sequence ID" value="XM_008484870.3"/>
</dbReference>